<dbReference type="Gene3D" id="3.30.70.330">
    <property type="match status" value="3"/>
</dbReference>
<dbReference type="GO" id="GO:0005654">
    <property type="term" value="C:nucleoplasm"/>
    <property type="evidence" value="ECO:0007669"/>
    <property type="project" value="UniProtKB-SubCell"/>
</dbReference>
<evidence type="ECO:0000256" key="2">
    <source>
        <dbReference type="ARBA" id="ARBA00004496"/>
    </source>
</evidence>
<keyword evidence="4" id="KW-0963">Cytoplasm</keyword>
<dbReference type="InterPro" id="IPR006535">
    <property type="entry name" value="HnRNP_R/Q_splicing_fac"/>
</dbReference>
<dbReference type="NCBIfam" id="TIGR01648">
    <property type="entry name" value="hnRNP-R-Q"/>
    <property type="match status" value="1"/>
</dbReference>
<feature type="domain" description="RRM" evidence="19">
    <location>
        <begin position="247"/>
        <end position="329"/>
    </location>
</feature>
<evidence type="ECO:0000256" key="3">
    <source>
        <dbReference type="ARBA" id="ARBA00004642"/>
    </source>
</evidence>
<dbReference type="AlphaFoldDB" id="A0A3B3CG63"/>
<evidence type="ECO:0000256" key="17">
    <source>
        <dbReference type="PROSITE-ProRule" id="PRU00176"/>
    </source>
</evidence>
<evidence type="ECO:0000313" key="20">
    <source>
        <dbReference type="Ensembl" id="ENSOMEP00000016560.1"/>
    </source>
</evidence>
<evidence type="ECO:0000256" key="15">
    <source>
        <dbReference type="ARBA" id="ARBA00023242"/>
    </source>
</evidence>
<dbReference type="GO" id="GO:0008380">
    <property type="term" value="P:RNA splicing"/>
    <property type="evidence" value="ECO:0007669"/>
    <property type="project" value="UniProtKB-KW"/>
</dbReference>
<dbReference type="PROSITE" id="PS50102">
    <property type="entry name" value="RRM"/>
    <property type="match status" value="3"/>
</dbReference>
<dbReference type="PaxDb" id="30732-ENSOMEP00000016560"/>
<evidence type="ECO:0000256" key="6">
    <source>
        <dbReference type="ARBA" id="ARBA00022664"/>
    </source>
</evidence>
<keyword evidence="15" id="KW-0539">Nucleus</keyword>
<feature type="compositionally biased region" description="Gly residues" evidence="18">
    <location>
        <begin position="568"/>
        <end position="579"/>
    </location>
</feature>
<keyword evidence="14" id="KW-0508">mRNA splicing</keyword>
<evidence type="ECO:0000256" key="13">
    <source>
        <dbReference type="ARBA" id="ARBA00022990"/>
    </source>
</evidence>
<keyword evidence="8" id="KW-0677">Repeat</keyword>
<dbReference type="InterPro" id="IPR012677">
    <property type="entry name" value="Nucleotide-bd_a/b_plait_sf"/>
</dbReference>
<keyword evidence="7" id="KW-0747">Spliceosome</keyword>
<keyword evidence="5" id="KW-1017">Isopeptide bond</keyword>
<reference evidence="20" key="2">
    <citation type="submission" date="2025-09" db="UniProtKB">
        <authorList>
            <consortium name="Ensembl"/>
        </authorList>
    </citation>
    <scope>IDENTIFICATION</scope>
</reference>
<sequence length="663" mass="74049">MSEDMATDQVNGNGTEEPMDTTLTATRSEHFQALLEAGLAQKVAEKLDNLYVAGLVAHSDLDERAIEALKEFNEEAALQVLVQFKESDLSHVQNKSAFLCGVMKTYRQREKQGTKVSRTSKGPDEAKIKELLDRTKYTLDVTTGQRKYGGPPPESVYSGPQPTVGTEIFVGKIPRDLFEDELVPLFEKAGSIWDLRLMMDPLSSLNRGYAFVTFCAKEAAQEAVKLCNNYEIRPGKHIGACISVANNRLFVGSIPKSKTKEQIVEEFSKVTDGLNDVILYHQPDDKKKNRGFCFLEFEDHKTAAQARRRLMSGKVKVWGILVTVEWADPIEDPDPEVMAKVKVLFVRNLANSVTEEILEKAFSAFGKLERVKKLKDYAFVHFEEREGAVKVHASTPHLLVLEYFCFFIRKGPKTVELFIQALDEMNGKELEGEPIEIVFAKPPDQKRKERKAQRQAAKTQMYDDYYYYPPTPHAPPTRGRGRGGNRGGYGYPSDYYSYEDYYDYYGYDYHNYRGGYEDPYYGYEDFQSPSRGRGGGSRGARGGTSPARGRGSTGAPRGRPGFPPHGGPGPSRGGRGARGGVQPRGRGGVRGARGGRGGNVGGKRKADGYNQPDSKRRQTNNQNWGSQPIAQQPLQGGDHAGNYSGYKSDNQEFYQDSFGQQWK</sequence>
<keyword evidence="16" id="KW-0687">Ribonucleoprotein</keyword>
<dbReference type="GO" id="GO:0005681">
    <property type="term" value="C:spliceosomal complex"/>
    <property type="evidence" value="ECO:0007669"/>
    <property type="project" value="UniProtKB-KW"/>
</dbReference>
<dbReference type="FunFam" id="3.30.70.330:FF:000024">
    <property type="entry name" value="Heterogeneous nuclear ribonucleoprotein q isoform"/>
    <property type="match status" value="1"/>
</dbReference>
<keyword evidence="11" id="KW-0492">Microsome</keyword>
<dbReference type="FunFam" id="3.30.70.330:FF:000023">
    <property type="entry name" value="Heterogeneous nuclear ribonucleoprotein q isoform"/>
    <property type="match status" value="1"/>
</dbReference>
<evidence type="ECO:0000256" key="4">
    <source>
        <dbReference type="ARBA" id="ARBA00022490"/>
    </source>
</evidence>
<dbReference type="Proteomes" id="UP000261560">
    <property type="component" value="Unplaced"/>
</dbReference>
<feature type="compositionally biased region" description="Gly residues" evidence="18">
    <location>
        <begin position="532"/>
        <end position="542"/>
    </location>
</feature>
<evidence type="ECO:0000256" key="18">
    <source>
        <dbReference type="SAM" id="MobiDB-lite"/>
    </source>
</evidence>
<keyword evidence="13" id="KW-0007">Acetylation</keyword>
<dbReference type="InterPro" id="IPR000504">
    <property type="entry name" value="RRM_dom"/>
</dbReference>
<feature type="compositionally biased region" description="Gly residues" evidence="18">
    <location>
        <begin position="585"/>
        <end position="601"/>
    </location>
</feature>
<dbReference type="FunFam" id="3.30.70.330:FF:000027">
    <property type="entry name" value="Heterogeneous nuclear ribonucleoprotein q isoform"/>
    <property type="match status" value="1"/>
</dbReference>
<dbReference type="InterPro" id="IPR041337">
    <property type="entry name" value="hnRNP_Q_AcD"/>
</dbReference>
<organism evidence="20 21">
    <name type="scientific">Oryzias melastigma</name>
    <name type="common">Marine medaka</name>
    <dbReference type="NCBI Taxonomy" id="30732"/>
    <lineage>
        <taxon>Eukaryota</taxon>
        <taxon>Metazoa</taxon>
        <taxon>Chordata</taxon>
        <taxon>Craniata</taxon>
        <taxon>Vertebrata</taxon>
        <taxon>Euteleostomi</taxon>
        <taxon>Actinopterygii</taxon>
        <taxon>Neopterygii</taxon>
        <taxon>Teleostei</taxon>
        <taxon>Neoteleostei</taxon>
        <taxon>Acanthomorphata</taxon>
        <taxon>Ovalentaria</taxon>
        <taxon>Atherinomorphae</taxon>
        <taxon>Beloniformes</taxon>
        <taxon>Adrianichthyidae</taxon>
        <taxon>Oryziinae</taxon>
        <taxon>Oryzias</taxon>
    </lineage>
</organism>
<dbReference type="STRING" id="30732.ENSOMEP00000016560"/>
<evidence type="ECO:0000313" key="21">
    <source>
        <dbReference type="Proteomes" id="UP000261560"/>
    </source>
</evidence>
<keyword evidence="6" id="KW-0507">mRNA processing</keyword>
<feature type="domain" description="RRM" evidence="19">
    <location>
        <begin position="342"/>
        <end position="442"/>
    </location>
</feature>
<evidence type="ECO:0000256" key="8">
    <source>
        <dbReference type="ARBA" id="ARBA00022737"/>
    </source>
</evidence>
<keyword evidence="9" id="KW-0256">Endoplasmic reticulum</keyword>
<keyword evidence="12 17" id="KW-0694">RNA-binding</keyword>
<feature type="compositionally biased region" description="Polar residues" evidence="18">
    <location>
        <begin position="619"/>
        <end position="634"/>
    </location>
</feature>
<evidence type="ECO:0000256" key="16">
    <source>
        <dbReference type="ARBA" id="ARBA00023274"/>
    </source>
</evidence>
<feature type="region of interest" description="Disordered" evidence="18">
    <location>
        <begin position="1"/>
        <end position="20"/>
    </location>
</feature>
<feature type="compositionally biased region" description="Polar residues" evidence="18">
    <location>
        <begin position="645"/>
        <end position="663"/>
    </location>
</feature>
<accession>A0A3B3CG63</accession>
<dbReference type="OMA" id="GHEISTG"/>
<dbReference type="GeneTree" id="ENSGT00940000153511"/>
<dbReference type="SUPFAM" id="SSF54928">
    <property type="entry name" value="RNA-binding domain, RBD"/>
    <property type="match status" value="2"/>
</dbReference>
<name>A0A3B3CG63_ORYME</name>
<evidence type="ECO:0000256" key="14">
    <source>
        <dbReference type="ARBA" id="ARBA00023187"/>
    </source>
</evidence>
<feature type="region of interest" description="Disordered" evidence="18">
    <location>
        <begin position="523"/>
        <end position="663"/>
    </location>
</feature>
<proteinExistence type="predicted"/>
<dbReference type="GO" id="GO:0006397">
    <property type="term" value="P:mRNA processing"/>
    <property type="evidence" value="ECO:0007669"/>
    <property type="project" value="UniProtKB-KW"/>
</dbReference>
<comment type="subcellular location">
    <subcellularLocation>
        <location evidence="2">Cytoplasm</location>
    </subcellularLocation>
    <subcellularLocation>
        <location evidence="1">Microsome</location>
    </subcellularLocation>
    <subcellularLocation>
        <location evidence="3">Nucleus</location>
        <location evidence="3">Nucleoplasm</location>
    </subcellularLocation>
</comment>
<keyword evidence="21" id="KW-1185">Reference proteome</keyword>
<feature type="region of interest" description="Disordered" evidence="18">
    <location>
        <begin position="465"/>
        <end position="488"/>
    </location>
</feature>
<feature type="domain" description="RRM" evidence="19">
    <location>
        <begin position="166"/>
        <end position="238"/>
    </location>
</feature>
<dbReference type="CDD" id="cd21066">
    <property type="entry name" value="NURR_hnRNPQ"/>
    <property type="match status" value="1"/>
</dbReference>
<dbReference type="Pfam" id="PF18360">
    <property type="entry name" value="hnRNP_Q_AcD"/>
    <property type="match status" value="1"/>
</dbReference>
<evidence type="ECO:0000256" key="1">
    <source>
        <dbReference type="ARBA" id="ARBA00004144"/>
    </source>
</evidence>
<dbReference type="Pfam" id="PF00076">
    <property type="entry name" value="RRM_1"/>
    <property type="match status" value="3"/>
</dbReference>
<feature type="compositionally biased region" description="Low complexity" evidence="18">
    <location>
        <begin position="543"/>
        <end position="560"/>
    </location>
</feature>
<dbReference type="SMART" id="SM00360">
    <property type="entry name" value="RRM"/>
    <property type="match status" value="3"/>
</dbReference>
<dbReference type="InterPro" id="IPR035979">
    <property type="entry name" value="RBD_domain_sf"/>
</dbReference>
<dbReference type="Ensembl" id="ENSOMET00000025056.1">
    <property type="protein sequence ID" value="ENSOMEP00000016560.1"/>
    <property type="gene ID" value="ENSOMEG00000018227.1"/>
</dbReference>
<keyword evidence="10" id="KW-0832">Ubl conjugation</keyword>
<evidence type="ECO:0000259" key="19">
    <source>
        <dbReference type="PROSITE" id="PS50102"/>
    </source>
</evidence>
<dbReference type="GO" id="GO:0003723">
    <property type="term" value="F:RNA binding"/>
    <property type="evidence" value="ECO:0007669"/>
    <property type="project" value="UniProtKB-UniRule"/>
</dbReference>
<evidence type="ECO:0000256" key="12">
    <source>
        <dbReference type="ARBA" id="ARBA00022884"/>
    </source>
</evidence>
<evidence type="ECO:0000256" key="11">
    <source>
        <dbReference type="ARBA" id="ARBA00022848"/>
    </source>
</evidence>
<dbReference type="PANTHER" id="PTHR21245">
    <property type="entry name" value="HETEROGENEOUS NUCLEAR RIBONUCLEOPROTEIN"/>
    <property type="match status" value="1"/>
</dbReference>
<dbReference type="CDD" id="cd12250">
    <property type="entry name" value="RRM2_hnRNPR_like"/>
    <property type="match status" value="1"/>
</dbReference>
<evidence type="ECO:0000256" key="9">
    <source>
        <dbReference type="ARBA" id="ARBA00022824"/>
    </source>
</evidence>
<reference evidence="20" key="1">
    <citation type="submission" date="2025-08" db="UniProtKB">
        <authorList>
            <consortium name="Ensembl"/>
        </authorList>
    </citation>
    <scope>IDENTIFICATION</scope>
</reference>
<dbReference type="GO" id="GO:0005737">
    <property type="term" value="C:cytoplasm"/>
    <property type="evidence" value="ECO:0007669"/>
    <property type="project" value="UniProtKB-SubCell"/>
</dbReference>
<evidence type="ECO:0000256" key="7">
    <source>
        <dbReference type="ARBA" id="ARBA00022728"/>
    </source>
</evidence>
<evidence type="ECO:0000256" key="10">
    <source>
        <dbReference type="ARBA" id="ARBA00022843"/>
    </source>
</evidence>
<evidence type="ECO:0000256" key="5">
    <source>
        <dbReference type="ARBA" id="ARBA00022499"/>
    </source>
</evidence>
<protein>
    <submittedName>
        <fullName evidence="20">Synaptotagmin binding, cytoplasmic RNA interacting protein</fullName>
    </submittedName>
</protein>